<protein>
    <submittedName>
        <fullName evidence="1">Uncharacterized protein</fullName>
    </submittedName>
</protein>
<proteinExistence type="predicted"/>
<feature type="non-terminal residue" evidence="1">
    <location>
        <position position="1"/>
    </location>
</feature>
<sequence>PNYITGRQLKHLNRDYTKGTVTASGQVMPFALDGFVELL</sequence>
<reference evidence="1" key="1">
    <citation type="journal article" date="2014" name="Front. Microbiol.">
        <title>High frequency of phylogenetically diverse reductive dehalogenase-homologous genes in deep subseafloor sedimentary metagenomes.</title>
        <authorList>
            <person name="Kawai M."/>
            <person name="Futagami T."/>
            <person name="Toyoda A."/>
            <person name="Takaki Y."/>
            <person name="Nishi S."/>
            <person name="Hori S."/>
            <person name="Arai W."/>
            <person name="Tsubouchi T."/>
            <person name="Morono Y."/>
            <person name="Uchiyama I."/>
            <person name="Ito T."/>
            <person name="Fujiyama A."/>
            <person name="Inagaki F."/>
            <person name="Takami H."/>
        </authorList>
    </citation>
    <scope>NUCLEOTIDE SEQUENCE</scope>
    <source>
        <strain evidence="1">Expedition CK06-06</strain>
    </source>
</reference>
<comment type="caution">
    <text evidence="1">The sequence shown here is derived from an EMBL/GenBank/DDBJ whole genome shotgun (WGS) entry which is preliminary data.</text>
</comment>
<name>X0WNW9_9ZZZZ</name>
<organism evidence="1">
    <name type="scientific">marine sediment metagenome</name>
    <dbReference type="NCBI Taxonomy" id="412755"/>
    <lineage>
        <taxon>unclassified sequences</taxon>
        <taxon>metagenomes</taxon>
        <taxon>ecological metagenomes</taxon>
    </lineage>
</organism>
<accession>X0WNW9</accession>
<dbReference type="AlphaFoldDB" id="X0WNW9"/>
<gene>
    <name evidence="1" type="ORF">S01H1_47868</name>
</gene>
<dbReference type="EMBL" id="BARS01030704">
    <property type="protein sequence ID" value="GAG24912.1"/>
    <property type="molecule type" value="Genomic_DNA"/>
</dbReference>
<evidence type="ECO:0000313" key="1">
    <source>
        <dbReference type="EMBL" id="GAG24912.1"/>
    </source>
</evidence>